<dbReference type="PANTHER" id="PTHR10472:SF1">
    <property type="entry name" value="D-AMINOACYL-TRNA DEACYLASE 2"/>
    <property type="match status" value="1"/>
</dbReference>
<dbReference type="InterPro" id="IPR003732">
    <property type="entry name" value="Daa-tRNA_deacyls_DTD"/>
</dbReference>
<evidence type="ECO:0000256" key="4">
    <source>
        <dbReference type="ARBA" id="ARBA00022490"/>
    </source>
</evidence>
<dbReference type="STRING" id="126957.T1JJB4"/>
<dbReference type="OMA" id="QQCLHAK"/>
<organism evidence="8 9">
    <name type="scientific">Strigamia maritima</name>
    <name type="common">European centipede</name>
    <name type="synonym">Geophilus maritimus</name>
    <dbReference type="NCBI Taxonomy" id="126957"/>
    <lineage>
        <taxon>Eukaryota</taxon>
        <taxon>Metazoa</taxon>
        <taxon>Ecdysozoa</taxon>
        <taxon>Arthropoda</taxon>
        <taxon>Myriapoda</taxon>
        <taxon>Chilopoda</taxon>
        <taxon>Pleurostigmophora</taxon>
        <taxon>Geophilomorpha</taxon>
        <taxon>Linotaeniidae</taxon>
        <taxon>Strigamia</taxon>
    </lineage>
</organism>
<keyword evidence="5" id="KW-0378">Hydrolase</keyword>
<reference evidence="8" key="2">
    <citation type="submission" date="2015-02" db="UniProtKB">
        <authorList>
            <consortium name="EnsemblMetazoa"/>
        </authorList>
    </citation>
    <scope>IDENTIFICATION</scope>
</reference>
<evidence type="ECO:0000256" key="6">
    <source>
        <dbReference type="ARBA" id="ARBA00047676"/>
    </source>
</evidence>
<dbReference type="Gene3D" id="3.50.80.10">
    <property type="entry name" value="D-tyrosyl-tRNA(Tyr) deacylase"/>
    <property type="match status" value="1"/>
</dbReference>
<dbReference type="AlphaFoldDB" id="T1JJB4"/>
<dbReference type="EMBL" id="JH432201">
    <property type="status" value="NOT_ANNOTATED_CDS"/>
    <property type="molecule type" value="Genomic_DNA"/>
</dbReference>
<evidence type="ECO:0000313" key="8">
    <source>
        <dbReference type="EnsemblMetazoa" id="SMAR013944-PA"/>
    </source>
</evidence>
<reference evidence="9" key="1">
    <citation type="submission" date="2011-05" db="EMBL/GenBank/DDBJ databases">
        <authorList>
            <person name="Richards S.R."/>
            <person name="Qu J."/>
            <person name="Jiang H."/>
            <person name="Jhangiani S.N."/>
            <person name="Agravi P."/>
            <person name="Goodspeed R."/>
            <person name="Gross S."/>
            <person name="Mandapat C."/>
            <person name="Jackson L."/>
            <person name="Mathew T."/>
            <person name="Pu L."/>
            <person name="Thornton R."/>
            <person name="Saada N."/>
            <person name="Wilczek-Boney K.B."/>
            <person name="Lee S."/>
            <person name="Kovar C."/>
            <person name="Wu Y."/>
            <person name="Scherer S.E."/>
            <person name="Worley K.C."/>
            <person name="Muzny D.M."/>
            <person name="Gibbs R."/>
        </authorList>
    </citation>
    <scope>NUCLEOTIDE SEQUENCE</scope>
    <source>
        <strain evidence="9">Brora</strain>
    </source>
</reference>
<evidence type="ECO:0000256" key="3">
    <source>
        <dbReference type="ARBA" id="ARBA00013056"/>
    </source>
</evidence>
<dbReference type="HOGENOM" id="CLU_076118_1_0_1"/>
<name>T1JJB4_STRMM</name>
<dbReference type="SUPFAM" id="SSF69500">
    <property type="entry name" value="DTD-like"/>
    <property type="match status" value="1"/>
</dbReference>
<dbReference type="EnsemblMetazoa" id="SMAR013944-RA">
    <property type="protein sequence ID" value="SMAR013944-PA"/>
    <property type="gene ID" value="SMAR013944"/>
</dbReference>
<evidence type="ECO:0000256" key="1">
    <source>
        <dbReference type="ARBA" id="ARBA00004496"/>
    </source>
</evidence>
<comment type="catalytic activity">
    <reaction evidence="7">
        <text>a D-aminoacyl-tRNA + H2O = a tRNA + a D-alpha-amino acid + H(+)</text>
        <dbReference type="Rhea" id="RHEA:13953"/>
        <dbReference type="Rhea" id="RHEA-COMP:10123"/>
        <dbReference type="Rhea" id="RHEA-COMP:10124"/>
        <dbReference type="ChEBI" id="CHEBI:15377"/>
        <dbReference type="ChEBI" id="CHEBI:15378"/>
        <dbReference type="ChEBI" id="CHEBI:59871"/>
        <dbReference type="ChEBI" id="CHEBI:78442"/>
        <dbReference type="ChEBI" id="CHEBI:79333"/>
        <dbReference type="EC" id="3.1.1.96"/>
    </reaction>
</comment>
<dbReference type="PANTHER" id="PTHR10472">
    <property type="entry name" value="D-TYROSYL-TRNA TYR DEACYLASE"/>
    <property type="match status" value="1"/>
</dbReference>
<comment type="catalytic activity">
    <reaction evidence="6">
        <text>glycyl-tRNA(Ala) + H2O = tRNA(Ala) + glycine + H(+)</text>
        <dbReference type="Rhea" id="RHEA:53744"/>
        <dbReference type="Rhea" id="RHEA-COMP:9657"/>
        <dbReference type="Rhea" id="RHEA-COMP:13640"/>
        <dbReference type="ChEBI" id="CHEBI:15377"/>
        <dbReference type="ChEBI" id="CHEBI:15378"/>
        <dbReference type="ChEBI" id="CHEBI:57305"/>
        <dbReference type="ChEBI" id="CHEBI:78442"/>
        <dbReference type="ChEBI" id="CHEBI:78522"/>
        <dbReference type="EC" id="3.1.1.96"/>
    </reaction>
</comment>
<protein>
    <recommendedName>
        <fullName evidence="3">D-aminoacyl-tRNA deacylase</fullName>
        <ecNumber evidence="3">3.1.1.96</ecNumber>
    </recommendedName>
</protein>
<evidence type="ECO:0000256" key="5">
    <source>
        <dbReference type="ARBA" id="ARBA00022801"/>
    </source>
</evidence>
<evidence type="ECO:0000256" key="2">
    <source>
        <dbReference type="ARBA" id="ARBA00011738"/>
    </source>
</evidence>
<dbReference type="GO" id="GO:0005737">
    <property type="term" value="C:cytoplasm"/>
    <property type="evidence" value="ECO:0007669"/>
    <property type="project" value="UniProtKB-SubCell"/>
</dbReference>
<dbReference type="EC" id="3.1.1.96" evidence="3"/>
<dbReference type="Pfam" id="PF02580">
    <property type="entry name" value="Tyr_Deacylase"/>
    <property type="match status" value="1"/>
</dbReference>
<dbReference type="GO" id="GO:0051500">
    <property type="term" value="F:D-tyrosyl-tRNA(Tyr) deacylase activity"/>
    <property type="evidence" value="ECO:0007669"/>
    <property type="project" value="TreeGrafter"/>
</dbReference>
<sequence length="223" mass="24413">MNYLKKALPGVSMKETIPVLSSNEVCPDDSCSETLSMSSEKEVSSSVLKITAIGKKCDPGHSASKEKKEIKLKMLIQQCLSASLDTSGLDGNSTIVQIDRGIIVYICFLKGCKQELMEQAVKALLRVKLCESDVGSMVSIQDIEGDILIVPQATLGGKLKGSSIQYHNNSSKDEGLKLYEEFVRETCESLNKNSKCKVKCGVFGERQILKMETNGPFTHILEL</sequence>
<comment type="subcellular location">
    <subcellularLocation>
        <location evidence="1">Cytoplasm</location>
    </subcellularLocation>
</comment>
<dbReference type="Proteomes" id="UP000014500">
    <property type="component" value="Unassembled WGS sequence"/>
</dbReference>
<dbReference type="eggNOG" id="KOG3323">
    <property type="taxonomic scope" value="Eukaryota"/>
</dbReference>
<dbReference type="InterPro" id="IPR023509">
    <property type="entry name" value="DTD-like_sf"/>
</dbReference>
<evidence type="ECO:0000313" key="9">
    <source>
        <dbReference type="Proteomes" id="UP000014500"/>
    </source>
</evidence>
<comment type="subunit">
    <text evidence="2">Homodimer.</text>
</comment>
<accession>T1JJB4</accession>
<evidence type="ECO:0000256" key="7">
    <source>
        <dbReference type="ARBA" id="ARBA00048018"/>
    </source>
</evidence>
<dbReference type="PhylomeDB" id="T1JJB4"/>
<keyword evidence="4" id="KW-0963">Cytoplasm</keyword>
<keyword evidence="9" id="KW-1185">Reference proteome</keyword>
<proteinExistence type="predicted"/>